<dbReference type="RefSeq" id="WP_128630813.1">
    <property type="nucleotide sequence ID" value="NZ_RRCN01000001.1"/>
</dbReference>
<sequence>MRFTFLKTAILAVAILAITGVQNVLADGWNLSMSITDKQAETLAGSFHSHVKPGTAQTYTVTVKNSDPPKSINLLSVPYGCDPRIKWGHWF</sequence>
<gene>
    <name evidence="2" type="ORF">EHV15_08350</name>
</gene>
<dbReference type="AlphaFoldDB" id="A0A3P3TYT1"/>
<reference evidence="2 3" key="1">
    <citation type="submission" date="2018-11" db="EMBL/GenBank/DDBJ databases">
        <title>Genome sequencing of Paenibacillus sp. KCOM 3021 (= ChDC PVNT-B20).</title>
        <authorList>
            <person name="Kook J.-K."/>
            <person name="Park S.-N."/>
            <person name="Lim Y.K."/>
        </authorList>
    </citation>
    <scope>NUCLEOTIDE SEQUENCE [LARGE SCALE GENOMIC DNA]</scope>
    <source>
        <strain evidence="2 3">KCOM 3021</strain>
    </source>
</reference>
<keyword evidence="3" id="KW-1185">Reference proteome</keyword>
<dbReference type="Proteomes" id="UP000267017">
    <property type="component" value="Unassembled WGS sequence"/>
</dbReference>
<comment type="caution">
    <text evidence="2">The sequence shown here is derived from an EMBL/GenBank/DDBJ whole genome shotgun (WGS) entry which is preliminary data.</text>
</comment>
<organism evidence="2 3">
    <name type="scientific">Paenibacillus oralis</name>
    <dbReference type="NCBI Taxonomy" id="2490856"/>
    <lineage>
        <taxon>Bacteria</taxon>
        <taxon>Bacillati</taxon>
        <taxon>Bacillota</taxon>
        <taxon>Bacilli</taxon>
        <taxon>Bacillales</taxon>
        <taxon>Paenibacillaceae</taxon>
        <taxon>Paenibacillus</taxon>
    </lineage>
</organism>
<dbReference type="EMBL" id="RRCN01000001">
    <property type="protein sequence ID" value="RRJ62934.1"/>
    <property type="molecule type" value="Genomic_DNA"/>
</dbReference>
<evidence type="ECO:0008006" key="4">
    <source>
        <dbReference type="Google" id="ProtNLM"/>
    </source>
</evidence>
<accession>A0A3P3TYT1</accession>
<feature type="signal peptide" evidence="1">
    <location>
        <begin position="1"/>
        <end position="26"/>
    </location>
</feature>
<evidence type="ECO:0000256" key="1">
    <source>
        <dbReference type="SAM" id="SignalP"/>
    </source>
</evidence>
<name>A0A3P3TYT1_9BACL</name>
<keyword evidence="1" id="KW-0732">Signal</keyword>
<evidence type="ECO:0000313" key="2">
    <source>
        <dbReference type="EMBL" id="RRJ62934.1"/>
    </source>
</evidence>
<proteinExistence type="predicted"/>
<feature type="chain" id="PRO_5017958120" description="DUF11 domain-containing protein" evidence="1">
    <location>
        <begin position="27"/>
        <end position="91"/>
    </location>
</feature>
<evidence type="ECO:0000313" key="3">
    <source>
        <dbReference type="Proteomes" id="UP000267017"/>
    </source>
</evidence>
<protein>
    <recommendedName>
        <fullName evidence="4">DUF11 domain-containing protein</fullName>
    </recommendedName>
</protein>